<protein>
    <submittedName>
        <fullName evidence="1">Uncharacterized protein</fullName>
    </submittedName>
</protein>
<reference evidence="1" key="1">
    <citation type="submission" date="2014-11" db="EMBL/GenBank/DDBJ databases">
        <authorList>
            <person name="Amaro Gonzalez C."/>
        </authorList>
    </citation>
    <scope>NUCLEOTIDE SEQUENCE</scope>
</reference>
<sequence>MQELSALLSV</sequence>
<name>A0A0E9UM53_ANGAN</name>
<accession>A0A0E9UM53</accession>
<reference evidence="1" key="2">
    <citation type="journal article" date="2015" name="Fish Shellfish Immunol.">
        <title>Early steps in the European eel (Anguilla anguilla)-Vibrio vulnificus interaction in the gills: Role of the RtxA13 toxin.</title>
        <authorList>
            <person name="Callol A."/>
            <person name="Pajuelo D."/>
            <person name="Ebbesson L."/>
            <person name="Teles M."/>
            <person name="MacKenzie S."/>
            <person name="Amaro C."/>
        </authorList>
    </citation>
    <scope>NUCLEOTIDE SEQUENCE</scope>
</reference>
<proteinExistence type="predicted"/>
<organism evidence="1">
    <name type="scientific">Anguilla anguilla</name>
    <name type="common">European freshwater eel</name>
    <name type="synonym">Muraena anguilla</name>
    <dbReference type="NCBI Taxonomy" id="7936"/>
    <lineage>
        <taxon>Eukaryota</taxon>
        <taxon>Metazoa</taxon>
        <taxon>Chordata</taxon>
        <taxon>Craniata</taxon>
        <taxon>Vertebrata</taxon>
        <taxon>Euteleostomi</taxon>
        <taxon>Actinopterygii</taxon>
        <taxon>Neopterygii</taxon>
        <taxon>Teleostei</taxon>
        <taxon>Anguilliformes</taxon>
        <taxon>Anguillidae</taxon>
        <taxon>Anguilla</taxon>
    </lineage>
</organism>
<dbReference type="EMBL" id="GBXM01041751">
    <property type="protein sequence ID" value="JAH66826.1"/>
    <property type="molecule type" value="Transcribed_RNA"/>
</dbReference>
<evidence type="ECO:0000313" key="1">
    <source>
        <dbReference type="EMBL" id="JAH66826.1"/>
    </source>
</evidence>